<dbReference type="Pfam" id="PF03067">
    <property type="entry name" value="LPMO_10"/>
    <property type="match status" value="1"/>
</dbReference>
<evidence type="ECO:0000259" key="6">
    <source>
        <dbReference type="Pfam" id="PF03067"/>
    </source>
</evidence>
<keyword evidence="9" id="KW-1185">Reference proteome</keyword>
<dbReference type="Gene3D" id="3.30.70.2150">
    <property type="match status" value="1"/>
</dbReference>
<evidence type="ECO:0000313" key="8">
    <source>
        <dbReference type="EMBL" id="SFL85541.1"/>
    </source>
</evidence>
<dbReference type="Gene3D" id="2.70.50.50">
    <property type="entry name" value="chitin-binding protein cbp21"/>
    <property type="match status" value="1"/>
</dbReference>
<gene>
    <name evidence="8" type="ORF">SAMN02982985_01810</name>
</gene>
<feature type="chain" id="PRO_5011745012" evidence="5">
    <location>
        <begin position="22"/>
        <end position="470"/>
    </location>
</feature>
<dbReference type="RefSeq" id="WP_217429890.1">
    <property type="nucleotide sequence ID" value="NZ_FOTW01000008.1"/>
</dbReference>
<dbReference type="InterPro" id="IPR041029">
    <property type="entry name" value="GbpA_2"/>
</dbReference>
<dbReference type="AlphaFoldDB" id="A0A1I4L3P4"/>
<evidence type="ECO:0000256" key="4">
    <source>
        <dbReference type="ARBA" id="ARBA00022729"/>
    </source>
</evidence>
<dbReference type="STRING" id="758825.SAMN02982985_01810"/>
<dbReference type="EMBL" id="FOTW01000008">
    <property type="protein sequence ID" value="SFL85541.1"/>
    <property type="molecule type" value="Genomic_DNA"/>
</dbReference>
<dbReference type="Proteomes" id="UP000199470">
    <property type="component" value="Unassembled WGS sequence"/>
</dbReference>
<keyword evidence="2" id="KW-0964">Secreted</keyword>
<dbReference type="SUPFAM" id="SSF81296">
    <property type="entry name" value="E set domains"/>
    <property type="match status" value="1"/>
</dbReference>
<evidence type="ECO:0000313" key="9">
    <source>
        <dbReference type="Proteomes" id="UP000199470"/>
    </source>
</evidence>
<dbReference type="Gene3D" id="2.60.40.2550">
    <property type="match status" value="1"/>
</dbReference>
<dbReference type="InterPro" id="IPR014756">
    <property type="entry name" value="Ig_E-set"/>
</dbReference>
<dbReference type="FunFam" id="2.70.50.50:FF:000001">
    <property type="entry name" value="Chitin-binding protein"/>
    <property type="match status" value="1"/>
</dbReference>
<dbReference type="InterPro" id="IPR004302">
    <property type="entry name" value="Cellulose/chitin-bd_N"/>
</dbReference>
<name>A0A1I4L3P4_9BURK</name>
<reference evidence="8 9" key="1">
    <citation type="submission" date="2016-10" db="EMBL/GenBank/DDBJ databases">
        <authorList>
            <person name="de Groot N.N."/>
        </authorList>
    </citation>
    <scope>NUCLEOTIDE SEQUENCE [LARGE SCALE GENOMIC DNA]</scope>
    <source>
        <strain evidence="8 9">ATCC 43154</strain>
    </source>
</reference>
<evidence type="ECO:0000256" key="5">
    <source>
        <dbReference type="SAM" id="SignalP"/>
    </source>
</evidence>
<feature type="domain" description="N-acetylglucosamine binding protein A" evidence="7">
    <location>
        <begin position="198"/>
        <end position="296"/>
    </location>
</feature>
<dbReference type="Pfam" id="PF18416">
    <property type="entry name" value="GbpA_2"/>
    <property type="match status" value="1"/>
</dbReference>
<evidence type="ECO:0000256" key="1">
    <source>
        <dbReference type="ARBA" id="ARBA00004613"/>
    </source>
</evidence>
<feature type="signal peptide" evidence="5">
    <location>
        <begin position="1"/>
        <end position="21"/>
    </location>
</feature>
<evidence type="ECO:0000259" key="7">
    <source>
        <dbReference type="Pfam" id="PF18416"/>
    </source>
</evidence>
<accession>A0A1I4L3P4</accession>
<proteinExistence type="predicted"/>
<dbReference type="CDD" id="cd21177">
    <property type="entry name" value="LPMO_AA10"/>
    <property type="match status" value="1"/>
</dbReference>
<protein>
    <submittedName>
        <fullName evidence="8">Chitin-binding protein</fullName>
    </submittedName>
</protein>
<dbReference type="GO" id="GO:0008061">
    <property type="term" value="F:chitin binding"/>
    <property type="evidence" value="ECO:0007669"/>
    <property type="project" value="UniProtKB-KW"/>
</dbReference>
<sequence length="470" mass="50242">MNNFTTIAAGCALLASASASAHGYISLPESRNLLCQQGGNSNCGAIQWEPQSLEGPSGFPAGGPADGVLAGAGLAQFGELNEQTSSRWSKRELKAGANVFNWRFTANHATRNWRYYLTRADWNPNQKLGRASFEPTPFCVVDGAMQQPPKQVSHNCTVPPRSGYHLILGVWEIGDTTNSFYNLVDVLFKDGGTPPPQWSQAGTIYPSLDLNVGDSVASRVFDAAGEHPELQTKVLIASAADGQRNNWSYLLASRINAEQPLLRAGQPDQAGAINPVYGQNTIYAKAGSNLTRVEVQVNKETPPPAADFSVSELKTAYVIRNGQLSIDFNVSASGEMELGAYLYDGAGVAKGYATATLNNNSAPLAVALNQPKAGAHQMVLKAVLKGSGALLQKTFNISLSEDAGPAAYDYVFPAGLAGYKAGSRVLQPKNGKVYACKPFPYSGYCIQWSVNSTYYEPGVGSNWQDAWNAQ</sequence>
<dbReference type="InterPro" id="IPR051024">
    <property type="entry name" value="GlcNAc_Chitin_IntDeg"/>
</dbReference>
<comment type="subcellular location">
    <subcellularLocation>
        <location evidence="1">Secreted</location>
    </subcellularLocation>
</comment>
<evidence type="ECO:0000256" key="3">
    <source>
        <dbReference type="ARBA" id="ARBA00022669"/>
    </source>
</evidence>
<evidence type="ECO:0000256" key="2">
    <source>
        <dbReference type="ARBA" id="ARBA00022525"/>
    </source>
</evidence>
<dbReference type="PANTHER" id="PTHR34823">
    <property type="entry name" value="GLCNAC-BINDING PROTEIN A"/>
    <property type="match status" value="1"/>
</dbReference>
<keyword evidence="4 5" id="KW-0732">Signal</keyword>
<feature type="domain" description="Chitin-binding type-4" evidence="6">
    <location>
        <begin position="22"/>
        <end position="186"/>
    </location>
</feature>
<dbReference type="PANTHER" id="PTHR34823:SF1">
    <property type="entry name" value="CHITIN-BINDING TYPE-4 DOMAIN-CONTAINING PROTEIN"/>
    <property type="match status" value="1"/>
</dbReference>
<keyword evidence="3" id="KW-0147">Chitin-binding</keyword>
<dbReference type="GO" id="GO:0005576">
    <property type="term" value="C:extracellular region"/>
    <property type="evidence" value="ECO:0007669"/>
    <property type="project" value="UniProtKB-SubCell"/>
</dbReference>
<organism evidence="8 9">
    <name type="scientific">Rugamonas rubra</name>
    <dbReference type="NCBI Taxonomy" id="758825"/>
    <lineage>
        <taxon>Bacteria</taxon>
        <taxon>Pseudomonadati</taxon>
        <taxon>Pseudomonadota</taxon>
        <taxon>Betaproteobacteria</taxon>
        <taxon>Burkholderiales</taxon>
        <taxon>Oxalobacteraceae</taxon>
        <taxon>Telluria group</taxon>
        <taxon>Rugamonas</taxon>
    </lineage>
</organism>
<dbReference type="NCBIfam" id="NF009690">
    <property type="entry name" value="PRK13211.1"/>
    <property type="match status" value="1"/>
</dbReference>